<feature type="transmembrane region" description="Helical" evidence="1">
    <location>
        <begin position="65"/>
        <end position="86"/>
    </location>
</feature>
<feature type="transmembrane region" description="Helical" evidence="1">
    <location>
        <begin position="177"/>
        <end position="201"/>
    </location>
</feature>
<keyword evidence="1" id="KW-0472">Membrane</keyword>
<evidence type="ECO:0000256" key="1">
    <source>
        <dbReference type="SAM" id="Phobius"/>
    </source>
</evidence>
<feature type="transmembrane region" description="Helical" evidence="1">
    <location>
        <begin position="149"/>
        <end position="171"/>
    </location>
</feature>
<proteinExistence type="predicted"/>
<protein>
    <submittedName>
        <fullName evidence="4">7TM GPCR serpentine receptor class x (Srx) domain-containing protein</fullName>
    </submittedName>
</protein>
<feature type="domain" description="7TM GPCR serpentine receptor class x (Srx)" evidence="2">
    <location>
        <begin position="42"/>
        <end position="237"/>
    </location>
</feature>
<feature type="transmembrane region" description="Helical" evidence="1">
    <location>
        <begin position="32"/>
        <end position="53"/>
    </location>
</feature>
<evidence type="ECO:0000313" key="3">
    <source>
        <dbReference type="Proteomes" id="UP000887565"/>
    </source>
</evidence>
<dbReference type="Gene3D" id="1.20.1070.10">
    <property type="entry name" value="Rhodopsin 7-helix transmembrane proteins"/>
    <property type="match status" value="1"/>
</dbReference>
<evidence type="ECO:0000259" key="2">
    <source>
        <dbReference type="Pfam" id="PF10328"/>
    </source>
</evidence>
<reference evidence="4" key="1">
    <citation type="submission" date="2022-11" db="UniProtKB">
        <authorList>
            <consortium name="WormBaseParasite"/>
        </authorList>
    </citation>
    <scope>IDENTIFICATION</scope>
</reference>
<feature type="transmembrane region" description="Helical" evidence="1">
    <location>
        <begin position="221"/>
        <end position="239"/>
    </location>
</feature>
<dbReference type="AlphaFoldDB" id="A0A915J8B0"/>
<organism evidence="3 4">
    <name type="scientific">Romanomermis culicivorax</name>
    <name type="common">Nematode worm</name>
    <dbReference type="NCBI Taxonomy" id="13658"/>
    <lineage>
        <taxon>Eukaryota</taxon>
        <taxon>Metazoa</taxon>
        <taxon>Ecdysozoa</taxon>
        <taxon>Nematoda</taxon>
        <taxon>Enoplea</taxon>
        <taxon>Dorylaimia</taxon>
        <taxon>Mermithida</taxon>
        <taxon>Mermithoidea</taxon>
        <taxon>Mermithidae</taxon>
        <taxon>Romanomermis</taxon>
    </lineage>
</organism>
<evidence type="ECO:0000313" key="4">
    <source>
        <dbReference type="WBParaSite" id="nRc.2.0.1.t21959-RA"/>
    </source>
</evidence>
<name>A0A915J8B0_ROMCU</name>
<keyword evidence="1" id="KW-1133">Transmembrane helix</keyword>
<keyword evidence="1" id="KW-0812">Transmembrane</keyword>
<dbReference type="Pfam" id="PF10328">
    <property type="entry name" value="7TM_GPCR_Srx"/>
    <property type="match status" value="1"/>
</dbReference>
<feature type="transmembrane region" description="Helical" evidence="1">
    <location>
        <begin position="106"/>
        <end position="129"/>
    </location>
</feature>
<dbReference type="InterPro" id="IPR019430">
    <property type="entry name" value="7TM_GPCR_serpentine_rcpt_Srx"/>
</dbReference>
<dbReference type="WBParaSite" id="nRc.2.0.1.t21959-RA">
    <property type="protein sequence ID" value="nRc.2.0.1.t21959-RA"/>
    <property type="gene ID" value="nRc.2.0.1.g21959"/>
</dbReference>
<keyword evidence="3" id="KW-1185">Reference proteome</keyword>
<accession>A0A915J8B0</accession>
<dbReference type="SUPFAM" id="SSF81321">
    <property type="entry name" value="Family A G protein-coupled receptor-like"/>
    <property type="match status" value="1"/>
</dbReference>
<feature type="transmembrane region" description="Helical" evidence="1">
    <location>
        <begin position="245"/>
        <end position="266"/>
    </location>
</feature>
<sequence length="357" mass="40615">MTSELTTSISIETTSKSSAISTEDDLYKPHTIVPLIFIAFCLLVNYIITLLAMTLKGGKDFDTSYYVIAKYLAISDFGVLTAAAMYMGDRLSSTTDERDFIMRIFWVYSAAVGYFPGLCMNWLITLNRFTAIVFFSKYRIWFTVKRTRYAVALTYTFSFIEITGVSFMPYWLQHYFYIGMAGTTISLYILCYPICIVVSIIRMRSNSAAHDKKKFLVEIKLLAQAILIGCLVFLQEFLFQVTAGALIYEIFYMLYGGLNPLIYLSLDVKIRRAYFKFLGCKVADGATVVPTSTVVVNNQQHISVIAAPHKEEGRDATESFTYNYRTKGQVLQEACFSIYHKLGKNTTIAYKAFARKR</sequence>
<dbReference type="Proteomes" id="UP000887565">
    <property type="component" value="Unplaced"/>
</dbReference>